<dbReference type="Pfam" id="PF02653">
    <property type="entry name" value="BPD_transp_2"/>
    <property type="match status" value="1"/>
</dbReference>
<evidence type="ECO:0000256" key="2">
    <source>
        <dbReference type="ARBA" id="ARBA00022475"/>
    </source>
</evidence>
<feature type="transmembrane region" description="Helical" evidence="6">
    <location>
        <begin position="287"/>
        <end position="305"/>
    </location>
</feature>
<feature type="transmembrane region" description="Helical" evidence="6">
    <location>
        <begin position="311"/>
        <end position="329"/>
    </location>
</feature>
<evidence type="ECO:0000313" key="7">
    <source>
        <dbReference type="EMBL" id="QBI20646.1"/>
    </source>
</evidence>
<sequence length="337" mass="34982">MSREDTPLLTDEAAAPGAPPRVLPITGPVPAPFLAPALMVLIFGIVMAVFEPSFFAWGNLRSVLLDAALYLVLGVGMTFVITARGIDLSIGGIIVFSGVVMSAVILDLGMPAWVGMLACLAAGAACGLFNGLVIQKAKVPDLIVTLASEFVFRGLALIYAGGQIFYGFPEAIGWIGSGRAGPLPIPIIIGVLTILAGHAFLTWHRYGVRLHAVGGDPVSANQMGIDVPRYRVGVYVIMGLLAGLGSIILAGRLDAVVASGQEAVMLHTIAAVIVGGTRLFGGRGTILGTLLGAVLLSMIGNAVVMLGFESFWQLVASGVVIIVTIALYAHRERSVLT</sequence>
<feature type="transmembrane region" description="Helical" evidence="6">
    <location>
        <begin position="88"/>
        <end position="106"/>
    </location>
</feature>
<feature type="transmembrane region" description="Helical" evidence="6">
    <location>
        <begin position="232"/>
        <end position="251"/>
    </location>
</feature>
<evidence type="ECO:0000256" key="4">
    <source>
        <dbReference type="ARBA" id="ARBA00022989"/>
    </source>
</evidence>
<reference evidence="7 8" key="1">
    <citation type="submission" date="2019-01" db="EMBL/GenBank/DDBJ databases">
        <title>Egibacter rhizosphaerae EGI 80759T.</title>
        <authorList>
            <person name="Chen D.-D."/>
            <person name="Tian Y."/>
            <person name="Jiao J.-Y."/>
            <person name="Zhang X.-T."/>
            <person name="Zhang Y.-G."/>
            <person name="Zhang Y."/>
            <person name="Xiao M."/>
            <person name="Shu W.-S."/>
            <person name="Li W.-J."/>
        </authorList>
    </citation>
    <scope>NUCLEOTIDE SEQUENCE [LARGE SCALE GENOMIC DNA]</scope>
    <source>
        <strain evidence="7 8">EGI 80759</strain>
    </source>
</reference>
<dbReference type="EMBL" id="CP036402">
    <property type="protein sequence ID" value="QBI20646.1"/>
    <property type="molecule type" value="Genomic_DNA"/>
</dbReference>
<dbReference type="PANTHER" id="PTHR32196">
    <property type="entry name" value="ABC TRANSPORTER PERMEASE PROTEIN YPHD-RELATED-RELATED"/>
    <property type="match status" value="1"/>
</dbReference>
<feature type="transmembrane region" description="Helical" evidence="6">
    <location>
        <begin position="62"/>
        <end position="81"/>
    </location>
</feature>
<evidence type="ECO:0000256" key="6">
    <source>
        <dbReference type="SAM" id="Phobius"/>
    </source>
</evidence>
<dbReference type="InterPro" id="IPR001851">
    <property type="entry name" value="ABC_transp_permease"/>
</dbReference>
<name>A0A411YHR2_9ACTN</name>
<keyword evidence="2" id="KW-1003">Cell membrane</keyword>
<organism evidence="7 8">
    <name type="scientific">Egibacter rhizosphaerae</name>
    <dbReference type="NCBI Taxonomy" id="1670831"/>
    <lineage>
        <taxon>Bacteria</taxon>
        <taxon>Bacillati</taxon>
        <taxon>Actinomycetota</taxon>
        <taxon>Nitriliruptoria</taxon>
        <taxon>Egibacterales</taxon>
        <taxon>Egibacteraceae</taxon>
        <taxon>Egibacter</taxon>
    </lineage>
</organism>
<gene>
    <name evidence="7" type="ORF">ER308_14490</name>
</gene>
<feature type="transmembrane region" description="Helical" evidence="6">
    <location>
        <begin position="112"/>
        <end position="134"/>
    </location>
</feature>
<evidence type="ECO:0000256" key="5">
    <source>
        <dbReference type="ARBA" id="ARBA00023136"/>
    </source>
</evidence>
<dbReference type="KEGG" id="erz:ER308_14490"/>
<keyword evidence="3 6" id="KW-0812">Transmembrane</keyword>
<evidence type="ECO:0000256" key="1">
    <source>
        <dbReference type="ARBA" id="ARBA00004651"/>
    </source>
</evidence>
<dbReference type="CDD" id="cd06579">
    <property type="entry name" value="TM_PBP1_transp_AraH_like"/>
    <property type="match status" value="1"/>
</dbReference>
<protein>
    <submittedName>
        <fullName evidence="7">ABC transporter permease</fullName>
    </submittedName>
</protein>
<dbReference type="GO" id="GO:0022857">
    <property type="term" value="F:transmembrane transporter activity"/>
    <property type="evidence" value="ECO:0007669"/>
    <property type="project" value="InterPro"/>
</dbReference>
<dbReference type="GO" id="GO:0005886">
    <property type="term" value="C:plasma membrane"/>
    <property type="evidence" value="ECO:0007669"/>
    <property type="project" value="UniProtKB-SubCell"/>
</dbReference>
<feature type="transmembrane region" description="Helical" evidence="6">
    <location>
        <begin position="180"/>
        <end position="201"/>
    </location>
</feature>
<evidence type="ECO:0000256" key="3">
    <source>
        <dbReference type="ARBA" id="ARBA00022692"/>
    </source>
</evidence>
<keyword evidence="4 6" id="KW-1133">Transmembrane helix</keyword>
<feature type="transmembrane region" description="Helical" evidence="6">
    <location>
        <begin position="31"/>
        <end position="50"/>
    </location>
</feature>
<dbReference type="AlphaFoldDB" id="A0A411YHR2"/>
<dbReference type="RefSeq" id="WP_131155641.1">
    <property type="nucleotide sequence ID" value="NZ_CP036402.1"/>
</dbReference>
<keyword evidence="5 6" id="KW-0472">Membrane</keyword>
<comment type="subcellular location">
    <subcellularLocation>
        <location evidence="1">Cell membrane</location>
        <topology evidence="1">Multi-pass membrane protein</topology>
    </subcellularLocation>
</comment>
<dbReference type="OrthoDB" id="9808136at2"/>
<feature type="transmembrane region" description="Helical" evidence="6">
    <location>
        <begin position="263"/>
        <end position="280"/>
    </location>
</feature>
<dbReference type="Proteomes" id="UP000291469">
    <property type="component" value="Chromosome"/>
</dbReference>
<dbReference type="PANTHER" id="PTHR32196:SF72">
    <property type="entry name" value="RIBOSE IMPORT PERMEASE PROTEIN RBSC"/>
    <property type="match status" value="1"/>
</dbReference>
<evidence type="ECO:0000313" key="8">
    <source>
        <dbReference type="Proteomes" id="UP000291469"/>
    </source>
</evidence>
<accession>A0A411YHR2</accession>
<keyword evidence="8" id="KW-1185">Reference proteome</keyword>
<proteinExistence type="predicted"/>
<feature type="transmembrane region" description="Helical" evidence="6">
    <location>
        <begin position="146"/>
        <end position="168"/>
    </location>
</feature>